<evidence type="ECO:0000313" key="6">
    <source>
        <dbReference type="EMBL" id="VDD44165.1"/>
    </source>
</evidence>
<gene>
    <name evidence="6" type="ORF">BOLC5T31712H</name>
</gene>
<feature type="domain" description="Ubiquitin-like protease family profile" evidence="5">
    <location>
        <begin position="394"/>
        <end position="471"/>
    </location>
</feature>
<evidence type="ECO:0000256" key="2">
    <source>
        <dbReference type="ARBA" id="ARBA00022670"/>
    </source>
</evidence>
<evidence type="ECO:0000259" key="5">
    <source>
        <dbReference type="Pfam" id="PF02902"/>
    </source>
</evidence>
<dbReference type="GO" id="GO:0008234">
    <property type="term" value="F:cysteine-type peptidase activity"/>
    <property type="evidence" value="ECO:0007669"/>
    <property type="project" value="InterPro"/>
</dbReference>
<dbReference type="EMBL" id="LR031877">
    <property type="protein sequence ID" value="VDD44165.1"/>
    <property type="molecule type" value="Genomic_DNA"/>
</dbReference>
<feature type="region of interest" description="Disordered" evidence="4">
    <location>
        <begin position="62"/>
        <end position="90"/>
    </location>
</feature>
<reference evidence="6" key="1">
    <citation type="submission" date="2018-11" db="EMBL/GenBank/DDBJ databases">
        <authorList>
            <consortium name="Genoscope - CEA"/>
            <person name="William W."/>
        </authorList>
    </citation>
    <scope>NUCLEOTIDE SEQUENCE</scope>
</reference>
<comment type="similarity">
    <text evidence="1">Belongs to the peptidase C48 family.</text>
</comment>
<name>A0A3P6FF57_BRAOL</name>
<keyword evidence="2" id="KW-0645">Protease</keyword>
<proteinExistence type="inferred from homology"/>
<sequence length="522" mass="57139">MRLGKAMDSNVDKLLSASKTAFMHSTQAMEEKIATVVLDNLKIMECAIIKAVIETLGNPKPTGGSLGGTTGVNLTKELPLSEPDLNNNTPAEVADSRINEVLMDLNGLSDVHLGVKKQLDIGVALNISNLEPVCHEEPAAEDAPPGSNTIAPPSQLSEEQQDTSLAPNTSDLEPLWHEEHGVAEATPGSNTSDVLSRASSVERMFTHNHMHIPYSLLEIPSFSLGLSREEEPAAIAVPNPINYVLLPQPSEDDLPVTRKSKRPRVMPAAFHDYKCDPKVVAGQSLFPNLDHRFLLFEEKVHKEPYLILRNGYQITPSEICDIAYRRNLLPNGVMDALMGFLSCSSSNGEKVGIYDTSLHVCLMNHSSRFKNTALKDFRGRPPSESESKHAGEDMFPFNIDKQHWVGVCIDTQASTLYVIDCNTSLRTDRSMKKELSSIVNLIPYVLKTAGYYGGNADLKAFLISRCKGISQITCQTDALVMTVLLVEAQVSGGLDGCKALTTRLLPEAVKQLGLRFYAELTE</sequence>
<organism evidence="6">
    <name type="scientific">Brassica oleracea</name>
    <name type="common">Wild cabbage</name>
    <dbReference type="NCBI Taxonomy" id="3712"/>
    <lineage>
        <taxon>Eukaryota</taxon>
        <taxon>Viridiplantae</taxon>
        <taxon>Streptophyta</taxon>
        <taxon>Embryophyta</taxon>
        <taxon>Tracheophyta</taxon>
        <taxon>Spermatophyta</taxon>
        <taxon>Magnoliopsida</taxon>
        <taxon>eudicotyledons</taxon>
        <taxon>Gunneridae</taxon>
        <taxon>Pentapetalae</taxon>
        <taxon>rosids</taxon>
        <taxon>malvids</taxon>
        <taxon>Brassicales</taxon>
        <taxon>Brassicaceae</taxon>
        <taxon>Brassiceae</taxon>
        <taxon>Brassica</taxon>
    </lineage>
</organism>
<evidence type="ECO:0000256" key="1">
    <source>
        <dbReference type="ARBA" id="ARBA00005234"/>
    </source>
</evidence>
<accession>A0A3P6FF57</accession>
<feature type="compositionally biased region" description="Polar residues" evidence="4">
    <location>
        <begin position="146"/>
        <end position="171"/>
    </location>
</feature>
<evidence type="ECO:0000256" key="4">
    <source>
        <dbReference type="SAM" id="MobiDB-lite"/>
    </source>
</evidence>
<evidence type="ECO:0000256" key="3">
    <source>
        <dbReference type="ARBA" id="ARBA00022801"/>
    </source>
</evidence>
<feature type="region of interest" description="Disordered" evidence="4">
    <location>
        <begin position="137"/>
        <end position="171"/>
    </location>
</feature>
<dbReference type="InterPro" id="IPR003653">
    <property type="entry name" value="Peptidase_C48_C"/>
</dbReference>
<dbReference type="GO" id="GO:0006508">
    <property type="term" value="P:proteolysis"/>
    <property type="evidence" value="ECO:0007669"/>
    <property type="project" value="UniProtKB-KW"/>
</dbReference>
<protein>
    <recommendedName>
        <fullName evidence="5">Ubiquitin-like protease family profile domain-containing protein</fullName>
    </recommendedName>
</protein>
<dbReference type="InterPro" id="IPR038765">
    <property type="entry name" value="Papain-like_cys_pep_sf"/>
</dbReference>
<dbReference type="SUPFAM" id="SSF54001">
    <property type="entry name" value="Cysteine proteinases"/>
    <property type="match status" value="1"/>
</dbReference>
<dbReference type="AlphaFoldDB" id="A0A3P6FF57"/>
<keyword evidence="3" id="KW-0378">Hydrolase</keyword>
<dbReference type="Pfam" id="PF02902">
    <property type="entry name" value="Peptidase_C48"/>
    <property type="match status" value="1"/>
</dbReference>